<comment type="similarity">
    <text evidence="1">Belongs to the short-chain dehydrogenases/reductases (SDR) family.</text>
</comment>
<dbReference type="InterPro" id="IPR036291">
    <property type="entry name" value="NAD(P)-bd_dom_sf"/>
</dbReference>
<evidence type="ECO:0000256" key="2">
    <source>
        <dbReference type="ARBA" id="ARBA00023002"/>
    </source>
</evidence>
<evidence type="ECO:0000256" key="1">
    <source>
        <dbReference type="ARBA" id="ARBA00006484"/>
    </source>
</evidence>
<dbReference type="AlphaFoldDB" id="T1GR09"/>
<dbReference type="EMBL" id="CAQQ02392623">
    <property type="status" value="NOT_ANNOTATED_CDS"/>
    <property type="molecule type" value="Genomic_DNA"/>
</dbReference>
<proteinExistence type="inferred from homology"/>
<dbReference type="EnsemblMetazoa" id="MESCA006077-RA">
    <property type="protein sequence ID" value="MESCA006077-PA"/>
    <property type="gene ID" value="MESCA006077"/>
</dbReference>
<dbReference type="Pfam" id="PF00106">
    <property type="entry name" value="adh_short"/>
    <property type="match status" value="1"/>
</dbReference>
<evidence type="ECO:0000313" key="4">
    <source>
        <dbReference type="Proteomes" id="UP000015102"/>
    </source>
</evidence>
<keyword evidence="4" id="KW-1185">Reference proteome</keyword>
<dbReference type="STRING" id="36166.T1GR09"/>
<dbReference type="OMA" id="INRSMNI"/>
<reference evidence="3" key="2">
    <citation type="submission" date="2015-06" db="UniProtKB">
        <authorList>
            <consortium name="EnsemblMetazoa"/>
        </authorList>
    </citation>
    <scope>IDENTIFICATION</scope>
</reference>
<organism evidence="3 4">
    <name type="scientific">Megaselia scalaris</name>
    <name type="common">Humpbacked fly</name>
    <name type="synonym">Phora scalaris</name>
    <dbReference type="NCBI Taxonomy" id="36166"/>
    <lineage>
        <taxon>Eukaryota</taxon>
        <taxon>Metazoa</taxon>
        <taxon>Ecdysozoa</taxon>
        <taxon>Arthropoda</taxon>
        <taxon>Hexapoda</taxon>
        <taxon>Insecta</taxon>
        <taxon>Pterygota</taxon>
        <taxon>Neoptera</taxon>
        <taxon>Endopterygota</taxon>
        <taxon>Diptera</taxon>
        <taxon>Brachycera</taxon>
        <taxon>Muscomorpha</taxon>
        <taxon>Platypezoidea</taxon>
        <taxon>Phoridae</taxon>
        <taxon>Megaseliini</taxon>
        <taxon>Megaselia</taxon>
    </lineage>
</organism>
<dbReference type="PANTHER" id="PTHR43115">
    <property type="entry name" value="DEHYDROGENASE/REDUCTASE SDR FAMILY MEMBER 11"/>
    <property type="match status" value="1"/>
</dbReference>
<accession>T1GR09</accession>
<dbReference type="EMBL" id="CAQQ02392624">
    <property type="status" value="NOT_ANNOTATED_CDS"/>
    <property type="molecule type" value="Genomic_DNA"/>
</dbReference>
<evidence type="ECO:0000313" key="3">
    <source>
        <dbReference type="EnsemblMetazoa" id="MESCA006077-PA"/>
    </source>
</evidence>
<dbReference type="PRINTS" id="PR00081">
    <property type="entry name" value="GDHRDH"/>
</dbReference>
<protein>
    <submittedName>
        <fullName evidence="3">Uncharacterized protein</fullName>
    </submittedName>
</protein>
<dbReference type="GO" id="GO:0016491">
    <property type="term" value="F:oxidoreductase activity"/>
    <property type="evidence" value="ECO:0007669"/>
    <property type="project" value="UniProtKB-KW"/>
</dbReference>
<sequence length="202" mass="22557">MERWSNRVAVITGCSSGIGLQTAKDLLKANVKVVGLDKRYDRLVEQRNLLSEPQKNNFHLKKCDVTSESEVDEVFDWIEKELGGTDILVNNAGCLIPGQIVDLPLEHLKCMIDTNMMGIIYCTRKAFKSMKSRDVAGHVININSIDGHQCVPGVFTKCSMNIYPVNEVFDCVNVIGSYSDDWFYCGVLPGVDHVFCSVSVYL</sequence>
<dbReference type="InterPro" id="IPR002347">
    <property type="entry name" value="SDR_fam"/>
</dbReference>
<dbReference type="PANTHER" id="PTHR43115:SF4">
    <property type="entry name" value="DEHYDROGENASE_REDUCTASE SDR FAMILY MEMBER 11"/>
    <property type="match status" value="1"/>
</dbReference>
<dbReference type="Proteomes" id="UP000015102">
    <property type="component" value="Unassembled WGS sequence"/>
</dbReference>
<dbReference type="Gene3D" id="3.40.50.720">
    <property type="entry name" value="NAD(P)-binding Rossmann-like Domain"/>
    <property type="match status" value="1"/>
</dbReference>
<reference evidence="4" key="1">
    <citation type="submission" date="2013-02" db="EMBL/GenBank/DDBJ databases">
        <authorList>
            <person name="Hughes D."/>
        </authorList>
    </citation>
    <scope>NUCLEOTIDE SEQUENCE</scope>
    <source>
        <strain>Durham</strain>
        <strain evidence="4">NC isolate 2 -- Noor lab</strain>
    </source>
</reference>
<dbReference type="SUPFAM" id="SSF51735">
    <property type="entry name" value="NAD(P)-binding Rossmann-fold domains"/>
    <property type="match status" value="1"/>
</dbReference>
<dbReference type="HOGENOM" id="CLU_010194_2_19_1"/>
<keyword evidence="2" id="KW-0560">Oxidoreductase</keyword>
<name>T1GR09_MEGSC</name>